<dbReference type="EMBL" id="MN739169">
    <property type="protein sequence ID" value="QHS92134.1"/>
    <property type="molecule type" value="Genomic_DNA"/>
</dbReference>
<dbReference type="AlphaFoldDB" id="A0A6C0BKC6"/>
<reference evidence="1" key="1">
    <citation type="journal article" date="2020" name="Nature">
        <title>Giant virus diversity and host interactions through global metagenomics.</title>
        <authorList>
            <person name="Schulz F."/>
            <person name="Roux S."/>
            <person name="Paez-Espino D."/>
            <person name="Jungbluth S."/>
            <person name="Walsh D.A."/>
            <person name="Denef V.J."/>
            <person name="McMahon K.D."/>
            <person name="Konstantinidis K.T."/>
            <person name="Eloe-Fadrosh E.A."/>
            <person name="Kyrpides N.C."/>
            <person name="Woyke T."/>
        </authorList>
    </citation>
    <scope>NUCLEOTIDE SEQUENCE</scope>
    <source>
        <strain evidence="1">GVMAG-M-3300013285-6</strain>
    </source>
</reference>
<name>A0A6C0BKC6_9ZZZZ</name>
<evidence type="ECO:0000313" key="1">
    <source>
        <dbReference type="EMBL" id="QHS92134.1"/>
    </source>
</evidence>
<proteinExistence type="predicted"/>
<organism evidence="1">
    <name type="scientific">viral metagenome</name>
    <dbReference type="NCBI Taxonomy" id="1070528"/>
    <lineage>
        <taxon>unclassified sequences</taxon>
        <taxon>metagenomes</taxon>
        <taxon>organismal metagenomes</taxon>
    </lineage>
</organism>
<sequence>MPFRLLTASDDVELAATWRERSKEFFEKSVVNVFVDEMTDLEIQRDLKQQLLNRMQFSSRPEQLWVYAGRSYDPNYRFRIPSISPTKWLSIKQLIYRTDALDRLESQLGKNIKVKPLYENGLIYFKIEYRLPRQIMNPEDE</sequence>
<accession>A0A6C0BKC6</accession>
<protein>
    <submittedName>
        <fullName evidence="1">Uncharacterized protein</fullName>
    </submittedName>
</protein>